<accession>A0ABQ6WND8</accession>
<evidence type="ECO:0000313" key="1">
    <source>
        <dbReference type="EMBL" id="KAE8418629.1"/>
    </source>
</evidence>
<protein>
    <submittedName>
        <fullName evidence="1">Uncharacterized protein</fullName>
    </submittedName>
</protein>
<keyword evidence="2" id="KW-1185">Reference proteome</keyword>
<sequence length="154" mass="17172">MVLIVSIKSLRGIATQFHAQDHLQRNAEPFDRPRDTPTEILDRLSQLETLLGQQKDTITELSARIAPIYTQTGYSTNCCVASSLPLHAPHSFNPSDHARVHTASTSSTPRRVSYNDEEPLIIPLGQNTPTTSLFGLSRVKSLIGEYQQDLFMQL</sequence>
<reference evidence="1 2" key="1">
    <citation type="submission" date="2019-04" db="EMBL/GenBank/DDBJ databases">
        <authorList>
            <consortium name="DOE Joint Genome Institute"/>
            <person name="Mondo S."/>
            <person name="Kjaerbolling I."/>
            <person name="Vesth T."/>
            <person name="Frisvad J.C."/>
            <person name="Nybo J.L."/>
            <person name="Theobald S."/>
            <person name="Kildgaard S."/>
            <person name="Isbrandt T."/>
            <person name="Kuo A."/>
            <person name="Sato A."/>
            <person name="Lyhne E.K."/>
            <person name="Kogle M.E."/>
            <person name="Wiebenga A."/>
            <person name="Kun R.S."/>
            <person name="Lubbers R.J."/>
            <person name="Makela M.R."/>
            <person name="Barry K."/>
            <person name="Chovatia M."/>
            <person name="Clum A."/>
            <person name="Daum C."/>
            <person name="Haridas S."/>
            <person name="He G."/>
            <person name="LaButti K."/>
            <person name="Lipzen A."/>
            <person name="Riley R."/>
            <person name="Salamov A."/>
            <person name="Simmons B.A."/>
            <person name="Magnuson J.K."/>
            <person name="Henrissat B."/>
            <person name="Mortensen U.H."/>
            <person name="Larsen T.O."/>
            <person name="Devries R.P."/>
            <person name="Grigoriev I.V."/>
            <person name="Machida M."/>
            <person name="Baker S.E."/>
            <person name="Andersen M.R."/>
            <person name="Cantor M.N."/>
            <person name="Hua S.X."/>
        </authorList>
    </citation>
    <scope>NUCLEOTIDE SEQUENCE [LARGE SCALE GENOMIC DNA]</scope>
    <source>
        <strain evidence="1 2">CBS 117616</strain>
    </source>
</reference>
<organism evidence="1 2">
    <name type="scientific">Aspergillus pseudocaelatus</name>
    <dbReference type="NCBI Taxonomy" id="1825620"/>
    <lineage>
        <taxon>Eukaryota</taxon>
        <taxon>Fungi</taxon>
        <taxon>Dikarya</taxon>
        <taxon>Ascomycota</taxon>
        <taxon>Pezizomycotina</taxon>
        <taxon>Eurotiomycetes</taxon>
        <taxon>Eurotiomycetidae</taxon>
        <taxon>Eurotiales</taxon>
        <taxon>Aspergillaceae</taxon>
        <taxon>Aspergillus</taxon>
        <taxon>Aspergillus subgen. Circumdati</taxon>
    </lineage>
</organism>
<name>A0ABQ6WND8_9EURO</name>
<dbReference type="Proteomes" id="UP000325395">
    <property type="component" value="Unassembled WGS sequence"/>
</dbReference>
<evidence type="ECO:0000313" key="2">
    <source>
        <dbReference type="Proteomes" id="UP000325395"/>
    </source>
</evidence>
<gene>
    <name evidence="1" type="ORF">BDV36DRAFT_295050</name>
</gene>
<proteinExistence type="predicted"/>
<dbReference type="EMBL" id="ML735725">
    <property type="protein sequence ID" value="KAE8418629.1"/>
    <property type="molecule type" value="Genomic_DNA"/>
</dbReference>